<dbReference type="Proteomes" id="UP000838763">
    <property type="component" value="Unassembled WGS sequence"/>
</dbReference>
<dbReference type="EMBL" id="CALLCH030000003">
    <property type="protein sequence ID" value="CAI4211780.1"/>
    <property type="molecule type" value="Genomic_DNA"/>
</dbReference>
<dbReference type="PANTHER" id="PTHR33112">
    <property type="entry name" value="DOMAIN PROTEIN, PUTATIVE-RELATED"/>
    <property type="match status" value="1"/>
</dbReference>
<evidence type="ECO:0000259" key="1">
    <source>
        <dbReference type="Pfam" id="PF06985"/>
    </source>
</evidence>
<dbReference type="InterPro" id="IPR010730">
    <property type="entry name" value="HET"/>
</dbReference>
<gene>
    <name evidence="2" type="ORF">PPNO1_LOCUS1556</name>
</gene>
<organism evidence="2 3">
    <name type="scientific">Parascedosporium putredinis</name>
    <dbReference type="NCBI Taxonomy" id="1442378"/>
    <lineage>
        <taxon>Eukaryota</taxon>
        <taxon>Fungi</taxon>
        <taxon>Dikarya</taxon>
        <taxon>Ascomycota</taxon>
        <taxon>Pezizomycotina</taxon>
        <taxon>Sordariomycetes</taxon>
        <taxon>Hypocreomycetidae</taxon>
        <taxon>Microascales</taxon>
        <taxon>Microascaceae</taxon>
        <taxon>Parascedosporium</taxon>
    </lineage>
</organism>
<reference evidence="2" key="1">
    <citation type="submission" date="2022-11" db="EMBL/GenBank/DDBJ databases">
        <authorList>
            <person name="Scott C."/>
            <person name="Bruce N."/>
        </authorList>
    </citation>
    <scope>NUCLEOTIDE SEQUENCE</scope>
</reference>
<dbReference type="OrthoDB" id="2975793at2759"/>
<accession>A0A9P1M6V0</accession>
<keyword evidence="3" id="KW-1185">Reference proteome</keyword>
<comment type="caution">
    <text evidence="2">The sequence shown here is derived from an EMBL/GenBank/DDBJ whole genome shotgun (WGS) entry which is preliminary data.</text>
</comment>
<dbReference type="Pfam" id="PF06985">
    <property type="entry name" value="HET"/>
    <property type="match status" value="1"/>
</dbReference>
<name>A0A9P1M6V0_9PEZI</name>
<dbReference type="PANTHER" id="PTHR33112:SF12">
    <property type="entry name" value="HETEROKARYON INCOMPATIBILITY DOMAIN-CONTAINING PROTEIN"/>
    <property type="match status" value="1"/>
</dbReference>
<evidence type="ECO:0000313" key="3">
    <source>
        <dbReference type="Proteomes" id="UP000838763"/>
    </source>
</evidence>
<dbReference type="AlphaFoldDB" id="A0A9P1M6V0"/>
<evidence type="ECO:0000313" key="2">
    <source>
        <dbReference type="EMBL" id="CAI4211780.1"/>
    </source>
</evidence>
<proteinExistence type="predicted"/>
<feature type="domain" description="Heterokaryon incompatibility" evidence="1">
    <location>
        <begin position="12"/>
        <end position="120"/>
    </location>
</feature>
<sequence>MASASNVSRLEQHIPADELPQTITDAMWLTRRLGLSFLWVDRLCIVQDDEAEKDEHVRNMAYVFANAYLTIIAACGNANARLGGLDKKSVPKTNNKTPSASHLDLVAESKWNSRAWTVEEALYPRAFAGVTSILSKVFTGGLVWGLPVMFLEAALLWQPQVSIRRKVLPLGASQLNALPSWSWMGWYFDGIPVDILLWRAAGDYVESSAPVKRVTRLASNGLQYRGKSSRRLNPLPDGWSRVGADFKHESDPTTIFRYPVVVPPTKGPEQLVMAPSLPGTFLSFSTTRGFFDVKISRNQEFQGRSNPPIAIGNIYDRSGRWAGQFRGHDSWLGIQSSNHDGNEKLEFIAVSEASERGGSHVFDPEYLKDVQDSNGNIDYVNVLWIERVGEIAYRRGLGHISVQTWEVQAKEQVPILLG</sequence>
<protein>
    <recommendedName>
        <fullName evidence="1">Heterokaryon incompatibility domain-containing protein</fullName>
    </recommendedName>
</protein>